<dbReference type="AlphaFoldDB" id="A0A2T6C0F5"/>
<dbReference type="InterPro" id="IPR005107">
    <property type="entry name" value="CO_DH_flav_C"/>
</dbReference>
<protein>
    <submittedName>
        <fullName evidence="5">Carbon-monoxide dehydrogenase medium subunit/2-furoyl-CoA dehydrogenase FAD binding subunit</fullName>
    </submittedName>
</protein>
<dbReference type="Pfam" id="PF03450">
    <property type="entry name" value="CO_deh_flav_C"/>
    <property type="match status" value="1"/>
</dbReference>
<dbReference type="InterPro" id="IPR016169">
    <property type="entry name" value="FAD-bd_PCMH_sub2"/>
</dbReference>
<dbReference type="GO" id="GO:0016491">
    <property type="term" value="F:oxidoreductase activity"/>
    <property type="evidence" value="ECO:0007669"/>
    <property type="project" value="UniProtKB-KW"/>
</dbReference>
<dbReference type="PROSITE" id="PS51387">
    <property type="entry name" value="FAD_PCMH"/>
    <property type="match status" value="1"/>
</dbReference>
<dbReference type="Gene3D" id="3.30.390.50">
    <property type="entry name" value="CO dehydrogenase flavoprotein, C-terminal domain"/>
    <property type="match status" value="1"/>
</dbReference>
<dbReference type="EMBL" id="QBKR01000006">
    <property type="protein sequence ID" value="PTX61799.1"/>
    <property type="molecule type" value="Genomic_DNA"/>
</dbReference>
<dbReference type="InterPro" id="IPR036683">
    <property type="entry name" value="CO_DH_flav_C_dom_sf"/>
</dbReference>
<dbReference type="InterPro" id="IPR016167">
    <property type="entry name" value="FAD-bd_PCMH_sub1"/>
</dbReference>
<evidence type="ECO:0000256" key="2">
    <source>
        <dbReference type="ARBA" id="ARBA00022827"/>
    </source>
</evidence>
<keyword evidence="1" id="KW-0285">Flavoprotein</keyword>
<reference evidence="5 6" key="1">
    <citation type="submission" date="2018-04" db="EMBL/GenBank/DDBJ databases">
        <title>Genomic Encyclopedia of Archaeal and Bacterial Type Strains, Phase II (KMG-II): from individual species to whole genera.</title>
        <authorList>
            <person name="Goeker M."/>
        </authorList>
    </citation>
    <scope>NUCLEOTIDE SEQUENCE [LARGE SCALE GENOMIC DNA]</scope>
    <source>
        <strain evidence="5 6">DSM 45787</strain>
    </source>
</reference>
<dbReference type="SUPFAM" id="SSF56176">
    <property type="entry name" value="FAD-binding/transporter-associated domain-like"/>
    <property type="match status" value="1"/>
</dbReference>
<proteinExistence type="predicted"/>
<accession>A0A2T6C0F5</accession>
<dbReference type="InterPro" id="IPR051312">
    <property type="entry name" value="Diverse_Substr_Oxidored"/>
</dbReference>
<evidence type="ECO:0000259" key="4">
    <source>
        <dbReference type="PROSITE" id="PS51387"/>
    </source>
</evidence>
<dbReference type="Gene3D" id="3.30.43.10">
    <property type="entry name" value="Uridine Diphospho-n-acetylenolpyruvylglucosamine Reductase, domain 2"/>
    <property type="match status" value="1"/>
</dbReference>
<dbReference type="Pfam" id="PF00941">
    <property type="entry name" value="FAD_binding_5"/>
    <property type="match status" value="1"/>
</dbReference>
<dbReference type="PANTHER" id="PTHR42659:SF2">
    <property type="entry name" value="XANTHINE DEHYDROGENASE SUBUNIT C-RELATED"/>
    <property type="match status" value="1"/>
</dbReference>
<evidence type="ECO:0000256" key="3">
    <source>
        <dbReference type="ARBA" id="ARBA00023002"/>
    </source>
</evidence>
<sequence>MSVKPASFDYYRPDTVDEALQLLDEAEDEGKILAGGQSLVPIMNMRLATPQCIIDVNGLNGLDTIRYESGLMKIGALSRQRCLEQNNLVKEKVPLIAEAAPFIGHTQTRNRGTIGGSLVHADPSAEIPLSLLVLDAQAVIRSCDEERTVPVSDFFVTYLTTDIMPNEMLTEIQIPTEGIPQGYAFVEFSRRHGDFALVDAACLIDTDEQRRITSVRLALGGVDAIPVLSEDATELLVGEKLSSRLLEEVGRAVQAEVDPDEDLHASREYRRHLAGVFAKRAVRLAYQRAIQGGGTG</sequence>
<gene>
    <name evidence="5" type="ORF">C8P63_10651</name>
</gene>
<dbReference type="GO" id="GO:0071949">
    <property type="term" value="F:FAD binding"/>
    <property type="evidence" value="ECO:0007669"/>
    <property type="project" value="InterPro"/>
</dbReference>
<organism evidence="5 6">
    <name type="scientific">Melghirimyces profundicolus</name>
    <dbReference type="NCBI Taxonomy" id="1242148"/>
    <lineage>
        <taxon>Bacteria</taxon>
        <taxon>Bacillati</taxon>
        <taxon>Bacillota</taxon>
        <taxon>Bacilli</taxon>
        <taxon>Bacillales</taxon>
        <taxon>Thermoactinomycetaceae</taxon>
        <taxon>Melghirimyces</taxon>
    </lineage>
</organism>
<name>A0A2T6C0F5_9BACL</name>
<keyword evidence="2" id="KW-0274">FAD</keyword>
<dbReference type="SUPFAM" id="SSF55447">
    <property type="entry name" value="CO dehydrogenase flavoprotein C-terminal domain-like"/>
    <property type="match status" value="1"/>
</dbReference>
<dbReference type="Proteomes" id="UP000244240">
    <property type="component" value="Unassembled WGS sequence"/>
</dbReference>
<feature type="domain" description="FAD-binding PCMH-type" evidence="4">
    <location>
        <begin position="3"/>
        <end position="179"/>
    </location>
</feature>
<dbReference type="InterPro" id="IPR016166">
    <property type="entry name" value="FAD-bd_PCMH"/>
</dbReference>
<dbReference type="SMART" id="SM01092">
    <property type="entry name" value="CO_deh_flav_C"/>
    <property type="match status" value="1"/>
</dbReference>
<evidence type="ECO:0000256" key="1">
    <source>
        <dbReference type="ARBA" id="ARBA00022630"/>
    </source>
</evidence>
<evidence type="ECO:0000313" key="5">
    <source>
        <dbReference type="EMBL" id="PTX61799.1"/>
    </source>
</evidence>
<keyword evidence="6" id="KW-1185">Reference proteome</keyword>
<dbReference type="PANTHER" id="PTHR42659">
    <property type="entry name" value="XANTHINE DEHYDROGENASE SUBUNIT C-RELATED"/>
    <property type="match status" value="1"/>
</dbReference>
<comment type="caution">
    <text evidence="5">The sequence shown here is derived from an EMBL/GenBank/DDBJ whole genome shotgun (WGS) entry which is preliminary data.</text>
</comment>
<dbReference type="Gene3D" id="3.30.465.10">
    <property type="match status" value="1"/>
</dbReference>
<keyword evidence="3" id="KW-0560">Oxidoreductase</keyword>
<dbReference type="InterPro" id="IPR002346">
    <property type="entry name" value="Mopterin_DH_FAD-bd"/>
</dbReference>
<dbReference type="InterPro" id="IPR036318">
    <property type="entry name" value="FAD-bd_PCMH-like_sf"/>
</dbReference>
<evidence type="ECO:0000313" key="6">
    <source>
        <dbReference type="Proteomes" id="UP000244240"/>
    </source>
</evidence>